<sequence length="153" mass="16867">MAKVQAANVAPGVVDSGTAARALRRIKDYLASPDARSDELEILVEGGPDEALVLPRPAVEMFVHVLAALANGQGVQVVPVNAELTTQTAAEMLNVSRPYLIGLLERGEIEYRLVGRHRRVRFDALMDYMRRDDLARKQALDEMTRLDQELGSD</sequence>
<name>A0ABU1Q0R0_9PSEU</name>
<keyword evidence="3" id="KW-1185">Reference proteome</keyword>
<dbReference type="RefSeq" id="WP_310309577.1">
    <property type="nucleotide sequence ID" value="NZ_BAAAXB010000001.1"/>
</dbReference>
<dbReference type="NCBIfam" id="TIGR01764">
    <property type="entry name" value="excise"/>
    <property type="match status" value="1"/>
</dbReference>
<evidence type="ECO:0000313" key="3">
    <source>
        <dbReference type="Proteomes" id="UP001268819"/>
    </source>
</evidence>
<gene>
    <name evidence="2" type="ORF">J2S66_004871</name>
</gene>
<comment type="caution">
    <text evidence="2">The sequence shown here is derived from an EMBL/GenBank/DDBJ whole genome shotgun (WGS) entry which is preliminary data.</text>
</comment>
<evidence type="ECO:0000313" key="2">
    <source>
        <dbReference type="EMBL" id="MDR6596487.1"/>
    </source>
</evidence>
<proteinExistence type="predicted"/>
<protein>
    <submittedName>
        <fullName evidence="2">Excisionase family DNA binding protein</fullName>
    </submittedName>
</protein>
<dbReference type="InterPro" id="IPR010093">
    <property type="entry name" value="SinI_DNA-bd"/>
</dbReference>
<dbReference type="EMBL" id="JAVDSG010000001">
    <property type="protein sequence ID" value="MDR6596487.1"/>
    <property type="molecule type" value="Genomic_DNA"/>
</dbReference>
<dbReference type="InterPro" id="IPR041657">
    <property type="entry name" value="HTH_17"/>
</dbReference>
<feature type="domain" description="Helix-turn-helix" evidence="1">
    <location>
        <begin position="84"/>
        <end position="131"/>
    </location>
</feature>
<organism evidence="2 3">
    <name type="scientific">Saccharothrix longispora</name>
    <dbReference type="NCBI Taxonomy" id="33920"/>
    <lineage>
        <taxon>Bacteria</taxon>
        <taxon>Bacillati</taxon>
        <taxon>Actinomycetota</taxon>
        <taxon>Actinomycetes</taxon>
        <taxon>Pseudonocardiales</taxon>
        <taxon>Pseudonocardiaceae</taxon>
        <taxon>Saccharothrix</taxon>
    </lineage>
</organism>
<dbReference type="Pfam" id="PF12728">
    <property type="entry name" value="HTH_17"/>
    <property type="match status" value="1"/>
</dbReference>
<accession>A0ABU1Q0R0</accession>
<evidence type="ECO:0000259" key="1">
    <source>
        <dbReference type="Pfam" id="PF12728"/>
    </source>
</evidence>
<reference evidence="2 3" key="1">
    <citation type="submission" date="2023-07" db="EMBL/GenBank/DDBJ databases">
        <title>Sequencing the genomes of 1000 actinobacteria strains.</title>
        <authorList>
            <person name="Klenk H.-P."/>
        </authorList>
    </citation>
    <scope>NUCLEOTIDE SEQUENCE [LARGE SCALE GENOMIC DNA]</scope>
    <source>
        <strain evidence="2 3">DSM 43749</strain>
    </source>
</reference>
<dbReference type="Proteomes" id="UP001268819">
    <property type="component" value="Unassembled WGS sequence"/>
</dbReference>